<dbReference type="GO" id="GO:0005634">
    <property type="term" value="C:nucleus"/>
    <property type="evidence" value="ECO:0007669"/>
    <property type="project" value="TreeGrafter"/>
</dbReference>
<evidence type="ECO:0000256" key="2">
    <source>
        <dbReference type="RuleBase" id="RU003616"/>
    </source>
</evidence>
<dbReference type="PROSITE" id="PS01031">
    <property type="entry name" value="SHSP"/>
    <property type="match status" value="1"/>
</dbReference>
<dbReference type="PANTHER" id="PTHR45640">
    <property type="entry name" value="HEAT SHOCK PROTEIN HSP-12.2-RELATED"/>
    <property type="match status" value="1"/>
</dbReference>
<sequence length="202" mass="22202">MTNVSVNNNPKLIISQRSLLFVLLGAALLSTLSLYGTAHYRTDFATPAVPGPDVLYSPFMMDSHAVSILRDLEQLHDHAFPSGGGGASSRFNLRAALLTQPQFSVHESDDAVKVTVHVPETVRREEIEVQVHEGSILYIRGGHNDKYTQVSFEKTFALGRHMDADSITASLSQKGILTVTAPKIAQKDIDTIRKIDITKTEF</sequence>
<feature type="domain" description="SHSP" evidence="3">
    <location>
        <begin position="94"/>
        <end position="200"/>
    </location>
</feature>
<gene>
    <name evidence="4" type="ORF">ACOF00016_LOCUS14964</name>
</gene>
<dbReference type="EMBL" id="HBIM01019799">
    <property type="protein sequence ID" value="CAE0418077.1"/>
    <property type="molecule type" value="Transcribed_RNA"/>
</dbReference>
<evidence type="ECO:0000256" key="1">
    <source>
        <dbReference type="PROSITE-ProRule" id="PRU00285"/>
    </source>
</evidence>
<dbReference type="GO" id="GO:0005737">
    <property type="term" value="C:cytoplasm"/>
    <property type="evidence" value="ECO:0007669"/>
    <property type="project" value="TreeGrafter"/>
</dbReference>
<evidence type="ECO:0000313" key="4">
    <source>
        <dbReference type="EMBL" id="CAE0418077.1"/>
    </source>
</evidence>
<dbReference type="GO" id="GO:0051082">
    <property type="term" value="F:unfolded protein binding"/>
    <property type="evidence" value="ECO:0007669"/>
    <property type="project" value="TreeGrafter"/>
</dbReference>
<evidence type="ECO:0000259" key="3">
    <source>
        <dbReference type="PROSITE" id="PS01031"/>
    </source>
</evidence>
<comment type="similarity">
    <text evidence="1 2">Belongs to the small heat shock protein (HSP20) family.</text>
</comment>
<dbReference type="GO" id="GO:0042026">
    <property type="term" value="P:protein refolding"/>
    <property type="evidence" value="ECO:0007669"/>
    <property type="project" value="TreeGrafter"/>
</dbReference>
<dbReference type="CDD" id="cd06464">
    <property type="entry name" value="ACD_sHsps-like"/>
    <property type="match status" value="1"/>
</dbReference>
<dbReference type="Pfam" id="PF00011">
    <property type="entry name" value="HSP20"/>
    <property type="match status" value="1"/>
</dbReference>
<dbReference type="InterPro" id="IPR001436">
    <property type="entry name" value="Alpha-crystallin/sHSP_animal"/>
</dbReference>
<name>A0A7S3LC26_9STRA</name>
<accession>A0A7S3LC26</accession>
<organism evidence="4">
    <name type="scientific">Amphora coffeiformis</name>
    <dbReference type="NCBI Taxonomy" id="265554"/>
    <lineage>
        <taxon>Eukaryota</taxon>
        <taxon>Sar</taxon>
        <taxon>Stramenopiles</taxon>
        <taxon>Ochrophyta</taxon>
        <taxon>Bacillariophyta</taxon>
        <taxon>Bacillariophyceae</taxon>
        <taxon>Bacillariophycidae</taxon>
        <taxon>Thalassiophysales</taxon>
        <taxon>Catenulaceae</taxon>
        <taxon>Amphora</taxon>
    </lineage>
</organism>
<reference evidence="4" key="1">
    <citation type="submission" date="2021-01" db="EMBL/GenBank/DDBJ databases">
        <authorList>
            <person name="Corre E."/>
            <person name="Pelletier E."/>
            <person name="Niang G."/>
            <person name="Scheremetjew M."/>
            <person name="Finn R."/>
            <person name="Kale V."/>
            <person name="Holt S."/>
            <person name="Cochrane G."/>
            <person name="Meng A."/>
            <person name="Brown T."/>
            <person name="Cohen L."/>
        </authorList>
    </citation>
    <scope>NUCLEOTIDE SEQUENCE</scope>
    <source>
        <strain evidence="4">CCMP127</strain>
    </source>
</reference>
<dbReference type="GO" id="GO:0009408">
    <property type="term" value="P:response to heat"/>
    <property type="evidence" value="ECO:0007669"/>
    <property type="project" value="TreeGrafter"/>
</dbReference>
<protein>
    <recommendedName>
        <fullName evidence="3">SHSP domain-containing protein</fullName>
    </recommendedName>
</protein>
<dbReference type="Gene3D" id="2.60.40.790">
    <property type="match status" value="1"/>
</dbReference>
<proteinExistence type="inferred from homology"/>
<dbReference type="PANTHER" id="PTHR45640:SF26">
    <property type="entry name" value="RE23625P"/>
    <property type="match status" value="1"/>
</dbReference>
<dbReference type="AlphaFoldDB" id="A0A7S3LC26"/>
<dbReference type="InterPro" id="IPR002068">
    <property type="entry name" value="A-crystallin/Hsp20_dom"/>
</dbReference>
<dbReference type="SUPFAM" id="SSF49764">
    <property type="entry name" value="HSP20-like chaperones"/>
    <property type="match status" value="1"/>
</dbReference>
<dbReference type="InterPro" id="IPR008978">
    <property type="entry name" value="HSP20-like_chaperone"/>
</dbReference>